<reference evidence="1" key="2">
    <citation type="submission" date="2017-10" db="EMBL/GenBank/DDBJ databases">
        <title>Ladona fulva Genome sequencing and assembly.</title>
        <authorList>
            <person name="Murali S."/>
            <person name="Richards S."/>
            <person name="Bandaranaike D."/>
            <person name="Bellair M."/>
            <person name="Blankenburg K."/>
            <person name="Chao H."/>
            <person name="Dinh H."/>
            <person name="Doddapaneni H."/>
            <person name="Dugan-Rocha S."/>
            <person name="Elkadiri S."/>
            <person name="Gnanaolivu R."/>
            <person name="Hernandez B."/>
            <person name="Skinner E."/>
            <person name="Javaid M."/>
            <person name="Lee S."/>
            <person name="Li M."/>
            <person name="Ming W."/>
            <person name="Munidasa M."/>
            <person name="Muniz J."/>
            <person name="Nguyen L."/>
            <person name="Hughes D."/>
            <person name="Osuji N."/>
            <person name="Pu L.-L."/>
            <person name="Puazo M."/>
            <person name="Qu C."/>
            <person name="Quiroz J."/>
            <person name="Raj R."/>
            <person name="Weissenberger G."/>
            <person name="Xin Y."/>
            <person name="Zou X."/>
            <person name="Han Y."/>
            <person name="Worley K."/>
            <person name="Muzny D."/>
            <person name="Gibbs R."/>
        </authorList>
    </citation>
    <scope>NUCLEOTIDE SEQUENCE</scope>
    <source>
        <strain evidence="1">Sampled in the wild</strain>
    </source>
</reference>
<name>A0A8K0NVM3_LADFU</name>
<proteinExistence type="predicted"/>
<reference evidence="1" key="1">
    <citation type="submission" date="2013-04" db="EMBL/GenBank/DDBJ databases">
        <authorList>
            <person name="Qu J."/>
            <person name="Murali S.C."/>
            <person name="Bandaranaike D."/>
            <person name="Bellair M."/>
            <person name="Blankenburg K."/>
            <person name="Chao H."/>
            <person name="Dinh H."/>
            <person name="Doddapaneni H."/>
            <person name="Downs B."/>
            <person name="Dugan-Rocha S."/>
            <person name="Elkadiri S."/>
            <person name="Gnanaolivu R.D."/>
            <person name="Hernandez B."/>
            <person name="Javaid M."/>
            <person name="Jayaseelan J.C."/>
            <person name="Lee S."/>
            <person name="Li M."/>
            <person name="Ming W."/>
            <person name="Munidasa M."/>
            <person name="Muniz J."/>
            <person name="Nguyen L."/>
            <person name="Ongeri F."/>
            <person name="Osuji N."/>
            <person name="Pu L.-L."/>
            <person name="Puazo M."/>
            <person name="Qu C."/>
            <person name="Quiroz J."/>
            <person name="Raj R."/>
            <person name="Weissenberger G."/>
            <person name="Xin Y."/>
            <person name="Zou X."/>
            <person name="Han Y."/>
            <person name="Richards S."/>
            <person name="Worley K."/>
            <person name="Muzny D."/>
            <person name="Gibbs R."/>
        </authorList>
    </citation>
    <scope>NUCLEOTIDE SEQUENCE</scope>
    <source>
        <strain evidence="1">Sampled in the wild</strain>
    </source>
</reference>
<evidence type="ECO:0000313" key="2">
    <source>
        <dbReference type="Proteomes" id="UP000792457"/>
    </source>
</evidence>
<protein>
    <submittedName>
        <fullName evidence="1">Uncharacterized protein</fullName>
    </submittedName>
</protein>
<dbReference type="Proteomes" id="UP000792457">
    <property type="component" value="Unassembled WGS sequence"/>
</dbReference>
<dbReference type="AlphaFoldDB" id="A0A8K0NVM3"/>
<dbReference type="OrthoDB" id="5399138at2759"/>
<evidence type="ECO:0000313" key="1">
    <source>
        <dbReference type="EMBL" id="KAG8223611.1"/>
    </source>
</evidence>
<sequence>MCNGEVMRDGRIEWWGRRGKERAPAGKDLARAFIYSSGPHTTTPSAIPEGSTQTFPPLNKYTVHECDHLFSRINSSMSYSYIAFPLLGHPTELSSFLTVGTEVGLSNPYALKDGSASADMTAWTSAGLQPTTGYYPYDPTLAAYG</sequence>
<gene>
    <name evidence="1" type="ORF">J437_LFUL003479</name>
</gene>
<accession>A0A8K0NVM3</accession>
<dbReference type="EMBL" id="KZ308168">
    <property type="protein sequence ID" value="KAG8223611.1"/>
    <property type="molecule type" value="Genomic_DNA"/>
</dbReference>
<keyword evidence="2" id="KW-1185">Reference proteome</keyword>
<organism evidence="1 2">
    <name type="scientific">Ladona fulva</name>
    <name type="common">Scarce chaser dragonfly</name>
    <name type="synonym">Libellula fulva</name>
    <dbReference type="NCBI Taxonomy" id="123851"/>
    <lineage>
        <taxon>Eukaryota</taxon>
        <taxon>Metazoa</taxon>
        <taxon>Ecdysozoa</taxon>
        <taxon>Arthropoda</taxon>
        <taxon>Hexapoda</taxon>
        <taxon>Insecta</taxon>
        <taxon>Pterygota</taxon>
        <taxon>Palaeoptera</taxon>
        <taxon>Odonata</taxon>
        <taxon>Epiprocta</taxon>
        <taxon>Anisoptera</taxon>
        <taxon>Libelluloidea</taxon>
        <taxon>Libellulidae</taxon>
        <taxon>Ladona</taxon>
    </lineage>
</organism>
<comment type="caution">
    <text evidence="1">The sequence shown here is derived from an EMBL/GenBank/DDBJ whole genome shotgun (WGS) entry which is preliminary data.</text>
</comment>